<dbReference type="Gene3D" id="1.10.720.30">
    <property type="entry name" value="SAP domain"/>
    <property type="match status" value="1"/>
</dbReference>
<dbReference type="EMBL" id="CAXKWB010041055">
    <property type="protein sequence ID" value="CAL4156039.1"/>
    <property type="molecule type" value="Genomic_DNA"/>
</dbReference>
<protein>
    <recommendedName>
        <fullName evidence="4">SAP domain-containing protein</fullName>
    </recommendedName>
</protein>
<organism evidence="5 6">
    <name type="scientific">Meganyctiphanes norvegica</name>
    <name type="common">Northern krill</name>
    <name type="synonym">Thysanopoda norvegica</name>
    <dbReference type="NCBI Taxonomy" id="48144"/>
    <lineage>
        <taxon>Eukaryota</taxon>
        <taxon>Metazoa</taxon>
        <taxon>Ecdysozoa</taxon>
        <taxon>Arthropoda</taxon>
        <taxon>Crustacea</taxon>
        <taxon>Multicrustacea</taxon>
        <taxon>Malacostraca</taxon>
        <taxon>Eumalacostraca</taxon>
        <taxon>Eucarida</taxon>
        <taxon>Euphausiacea</taxon>
        <taxon>Euphausiidae</taxon>
        <taxon>Meganyctiphanes</taxon>
    </lineage>
</organism>
<evidence type="ECO:0000256" key="2">
    <source>
        <dbReference type="ARBA" id="ARBA00046328"/>
    </source>
</evidence>
<dbReference type="Proteomes" id="UP001497623">
    <property type="component" value="Unassembled WGS sequence"/>
</dbReference>
<dbReference type="GO" id="GO:0005634">
    <property type="term" value="C:nucleus"/>
    <property type="evidence" value="ECO:0007669"/>
    <property type="project" value="TreeGrafter"/>
</dbReference>
<keyword evidence="6" id="KW-1185">Reference proteome</keyword>
<comment type="similarity">
    <text evidence="2">Belongs to the SAP domain-containing ribonucleoprotein family.</text>
</comment>
<dbReference type="SUPFAM" id="SSF68906">
    <property type="entry name" value="SAP domain"/>
    <property type="match status" value="1"/>
</dbReference>
<accession>A0AAV2S2L6</accession>
<evidence type="ECO:0000256" key="1">
    <source>
        <dbReference type="ARBA" id="ARBA00022553"/>
    </source>
</evidence>
<feature type="region of interest" description="Disordered" evidence="3">
    <location>
        <begin position="152"/>
        <end position="171"/>
    </location>
</feature>
<proteinExistence type="inferred from homology"/>
<feature type="compositionally biased region" description="Acidic residues" evidence="3">
    <location>
        <begin position="55"/>
        <end position="68"/>
    </location>
</feature>
<dbReference type="PANTHER" id="PTHR46551">
    <property type="entry name" value="SAP DOMAIN-CONTAINING RIBONUCLEOPROTEIN"/>
    <property type="match status" value="1"/>
</dbReference>
<evidence type="ECO:0000256" key="3">
    <source>
        <dbReference type="SAM" id="MobiDB-lite"/>
    </source>
</evidence>
<dbReference type="InterPro" id="IPR036361">
    <property type="entry name" value="SAP_dom_sf"/>
</dbReference>
<dbReference type="PROSITE" id="PS50800">
    <property type="entry name" value="SAP"/>
    <property type="match status" value="1"/>
</dbReference>
<dbReference type="PANTHER" id="PTHR46551:SF1">
    <property type="entry name" value="SAP DOMAIN-CONTAINING RIBONUCLEOPROTEIN"/>
    <property type="match status" value="1"/>
</dbReference>
<evidence type="ECO:0000313" key="5">
    <source>
        <dbReference type="EMBL" id="CAL4156039.1"/>
    </source>
</evidence>
<feature type="compositionally biased region" description="Low complexity" evidence="3">
    <location>
        <begin position="43"/>
        <end position="54"/>
    </location>
</feature>
<gene>
    <name evidence="5" type="ORF">MNOR_LOCUS31602</name>
</gene>
<dbReference type="GO" id="GO:0016973">
    <property type="term" value="P:poly(A)+ mRNA export from nucleus"/>
    <property type="evidence" value="ECO:0007669"/>
    <property type="project" value="TreeGrafter"/>
</dbReference>
<name>A0AAV2S2L6_MEGNR</name>
<dbReference type="FunFam" id="1.10.720.30:FF:000032">
    <property type="entry name" value="Blast:SAP domain-containing ribonucleoprotein"/>
    <property type="match status" value="1"/>
</dbReference>
<dbReference type="InterPro" id="IPR003034">
    <property type="entry name" value="SAP_dom"/>
</dbReference>
<dbReference type="SMART" id="SM00513">
    <property type="entry name" value="SAP"/>
    <property type="match status" value="1"/>
</dbReference>
<evidence type="ECO:0000259" key="4">
    <source>
        <dbReference type="PROSITE" id="PS50800"/>
    </source>
</evidence>
<dbReference type="InterPro" id="IPR052240">
    <property type="entry name" value="SAP_domain_ribonucleoprotein"/>
</dbReference>
<keyword evidence="1" id="KW-0597">Phosphoprotein</keyword>
<feature type="compositionally biased region" description="Basic and acidic residues" evidence="3">
    <location>
        <begin position="108"/>
        <end position="128"/>
    </location>
</feature>
<sequence length="254" mass="27312">MEAAPVDLSKMKVADLKKELKARGLSVDGKKNELQERLAEALAADGSALGAPAEDGADDEEEEIDAATEEALLAQATPKAGAKRPAPKVDAISPGKKVIKLGQAAAPKTEETPKTDEEKTAQEKRAERFGLGPTDQTKKDARAARFGIVESATKTNNKRAPKLDMTTGSTDIEKLRARAERFGEVSSKTLKKVAVLEKKKERAERFKNGEEVVPETNGKDHVAAEKGEKVAITLGDSKEAEIKKKRAERFAAAK</sequence>
<reference evidence="5 6" key="1">
    <citation type="submission" date="2024-05" db="EMBL/GenBank/DDBJ databases">
        <authorList>
            <person name="Wallberg A."/>
        </authorList>
    </citation>
    <scope>NUCLEOTIDE SEQUENCE [LARGE SCALE GENOMIC DNA]</scope>
</reference>
<comment type="caution">
    <text evidence="5">The sequence shown here is derived from an EMBL/GenBank/DDBJ whole genome shotgun (WGS) entry which is preliminary data.</text>
</comment>
<feature type="domain" description="SAP" evidence="4">
    <location>
        <begin position="8"/>
        <end position="42"/>
    </location>
</feature>
<dbReference type="AlphaFoldDB" id="A0AAV2S2L6"/>
<feature type="region of interest" description="Disordered" evidence="3">
    <location>
        <begin position="43"/>
        <end position="142"/>
    </location>
</feature>
<evidence type="ECO:0000313" key="6">
    <source>
        <dbReference type="Proteomes" id="UP001497623"/>
    </source>
</evidence>
<dbReference type="Pfam" id="PF02037">
    <property type="entry name" value="SAP"/>
    <property type="match status" value="1"/>
</dbReference>